<dbReference type="EMBL" id="SMMG02000005">
    <property type="protein sequence ID" value="KAA3473092.1"/>
    <property type="molecule type" value="Genomic_DNA"/>
</dbReference>
<dbReference type="GO" id="GO:0003964">
    <property type="term" value="F:RNA-directed DNA polymerase activity"/>
    <property type="evidence" value="ECO:0007669"/>
    <property type="project" value="UniProtKB-KW"/>
</dbReference>
<name>A0A5B6VVY6_9ROSI</name>
<keyword evidence="1" id="KW-0548">Nucleotidyltransferase</keyword>
<sequence length="87" mass="10130">MSLEKVNFTNIILIPKVFKVDMMSLFQPISLCSILYKIISKVIANRLKLALDRCIDEVLHTLKMRHKGKKESFALILDMSKAYDRME</sequence>
<protein>
    <submittedName>
        <fullName evidence="1">Reverse transcriptase</fullName>
    </submittedName>
</protein>
<organism evidence="1 2">
    <name type="scientific">Gossypium australe</name>
    <dbReference type="NCBI Taxonomy" id="47621"/>
    <lineage>
        <taxon>Eukaryota</taxon>
        <taxon>Viridiplantae</taxon>
        <taxon>Streptophyta</taxon>
        <taxon>Embryophyta</taxon>
        <taxon>Tracheophyta</taxon>
        <taxon>Spermatophyta</taxon>
        <taxon>Magnoliopsida</taxon>
        <taxon>eudicotyledons</taxon>
        <taxon>Gunneridae</taxon>
        <taxon>Pentapetalae</taxon>
        <taxon>rosids</taxon>
        <taxon>malvids</taxon>
        <taxon>Malvales</taxon>
        <taxon>Malvaceae</taxon>
        <taxon>Malvoideae</taxon>
        <taxon>Gossypium</taxon>
    </lineage>
</organism>
<evidence type="ECO:0000313" key="1">
    <source>
        <dbReference type="EMBL" id="KAA3473092.1"/>
    </source>
</evidence>
<proteinExistence type="predicted"/>
<comment type="caution">
    <text evidence="1">The sequence shown here is derived from an EMBL/GenBank/DDBJ whole genome shotgun (WGS) entry which is preliminary data.</text>
</comment>
<accession>A0A5B6VVY6</accession>
<keyword evidence="1" id="KW-0808">Transferase</keyword>
<reference evidence="2" key="1">
    <citation type="journal article" date="2019" name="Plant Biotechnol. J.">
        <title>Genome sequencing of the Australian wild diploid species Gossypium australe highlights disease resistance and delayed gland morphogenesis.</title>
        <authorList>
            <person name="Cai Y."/>
            <person name="Cai X."/>
            <person name="Wang Q."/>
            <person name="Wang P."/>
            <person name="Zhang Y."/>
            <person name="Cai C."/>
            <person name="Xu Y."/>
            <person name="Wang K."/>
            <person name="Zhou Z."/>
            <person name="Wang C."/>
            <person name="Geng S."/>
            <person name="Li B."/>
            <person name="Dong Q."/>
            <person name="Hou Y."/>
            <person name="Wang H."/>
            <person name="Ai P."/>
            <person name="Liu Z."/>
            <person name="Yi F."/>
            <person name="Sun M."/>
            <person name="An G."/>
            <person name="Cheng J."/>
            <person name="Zhang Y."/>
            <person name="Shi Q."/>
            <person name="Xie Y."/>
            <person name="Shi X."/>
            <person name="Chang Y."/>
            <person name="Huang F."/>
            <person name="Chen Y."/>
            <person name="Hong S."/>
            <person name="Mi L."/>
            <person name="Sun Q."/>
            <person name="Zhang L."/>
            <person name="Zhou B."/>
            <person name="Peng R."/>
            <person name="Zhang X."/>
            <person name="Liu F."/>
        </authorList>
    </citation>
    <scope>NUCLEOTIDE SEQUENCE [LARGE SCALE GENOMIC DNA]</scope>
    <source>
        <strain evidence="2">cv. PA1801</strain>
    </source>
</reference>
<dbReference type="Proteomes" id="UP000325315">
    <property type="component" value="Unassembled WGS sequence"/>
</dbReference>
<keyword evidence="2" id="KW-1185">Reference proteome</keyword>
<dbReference type="AlphaFoldDB" id="A0A5B6VVY6"/>
<dbReference type="OrthoDB" id="410104at2759"/>
<evidence type="ECO:0000313" key="2">
    <source>
        <dbReference type="Proteomes" id="UP000325315"/>
    </source>
</evidence>
<gene>
    <name evidence="1" type="ORF">EPI10_023500</name>
</gene>
<keyword evidence="1" id="KW-0695">RNA-directed DNA polymerase</keyword>